<dbReference type="SUPFAM" id="SSF56801">
    <property type="entry name" value="Acetyl-CoA synthetase-like"/>
    <property type="match status" value="1"/>
</dbReference>
<proteinExistence type="predicted"/>
<dbReference type="InterPro" id="IPR020845">
    <property type="entry name" value="AMP-binding_CS"/>
</dbReference>
<feature type="domain" description="AMP-dependent synthetase/ligase" evidence="1">
    <location>
        <begin position="36"/>
        <end position="401"/>
    </location>
</feature>
<dbReference type="Pfam" id="PF00501">
    <property type="entry name" value="AMP-binding"/>
    <property type="match status" value="1"/>
</dbReference>
<evidence type="ECO:0000259" key="2">
    <source>
        <dbReference type="Pfam" id="PF13193"/>
    </source>
</evidence>
<dbReference type="Gene3D" id="3.40.50.12780">
    <property type="entry name" value="N-terminal domain of ligase-like"/>
    <property type="match status" value="1"/>
</dbReference>
<dbReference type="Proteomes" id="UP001186944">
    <property type="component" value="Unassembled WGS sequence"/>
</dbReference>
<protein>
    <submittedName>
        <fullName evidence="3">Uncharacterized protein</fullName>
    </submittedName>
</protein>
<comment type="caution">
    <text evidence="3">The sequence shown here is derived from an EMBL/GenBank/DDBJ whole genome shotgun (WGS) entry which is preliminary data.</text>
</comment>
<evidence type="ECO:0000313" key="3">
    <source>
        <dbReference type="EMBL" id="KAK3087498.1"/>
    </source>
</evidence>
<reference evidence="3" key="1">
    <citation type="submission" date="2019-08" db="EMBL/GenBank/DDBJ databases">
        <title>The improved chromosome-level genome for the pearl oyster Pinctada fucata martensii using PacBio sequencing and Hi-C.</title>
        <authorList>
            <person name="Zheng Z."/>
        </authorList>
    </citation>
    <scope>NUCLEOTIDE SEQUENCE</scope>
    <source>
        <strain evidence="3">ZZ-2019</strain>
        <tissue evidence="3">Adductor muscle</tissue>
    </source>
</reference>
<organism evidence="3 4">
    <name type="scientific">Pinctada imbricata</name>
    <name type="common">Atlantic pearl-oyster</name>
    <name type="synonym">Pinctada martensii</name>
    <dbReference type="NCBI Taxonomy" id="66713"/>
    <lineage>
        <taxon>Eukaryota</taxon>
        <taxon>Metazoa</taxon>
        <taxon>Spiralia</taxon>
        <taxon>Lophotrochozoa</taxon>
        <taxon>Mollusca</taxon>
        <taxon>Bivalvia</taxon>
        <taxon>Autobranchia</taxon>
        <taxon>Pteriomorphia</taxon>
        <taxon>Pterioida</taxon>
        <taxon>Pterioidea</taxon>
        <taxon>Pteriidae</taxon>
        <taxon>Pinctada</taxon>
    </lineage>
</organism>
<dbReference type="AlphaFoldDB" id="A0AA88Y1K2"/>
<dbReference type="InterPro" id="IPR042099">
    <property type="entry name" value="ANL_N_sf"/>
</dbReference>
<dbReference type="EMBL" id="VSWD01000011">
    <property type="protein sequence ID" value="KAK3087498.1"/>
    <property type="molecule type" value="Genomic_DNA"/>
</dbReference>
<dbReference type="PANTHER" id="PTHR42814:SF3">
    <property type="entry name" value="BETA-N-ACETYLHEXOSAMINIDASE"/>
    <property type="match status" value="1"/>
</dbReference>
<dbReference type="Pfam" id="PF13193">
    <property type="entry name" value="AMP-binding_C"/>
    <property type="match status" value="1"/>
</dbReference>
<name>A0AA88Y1K2_PINIB</name>
<gene>
    <name evidence="3" type="ORF">FSP39_006658</name>
</gene>
<feature type="domain" description="AMP-binding enzyme C-terminal" evidence="2">
    <location>
        <begin position="460"/>
        <end position="543"/>
    </location>
</feature>
<dbReference type="Gene3D" id="3.30.300.30">
    <property type="match status" value="1"/>
</dbReference>
<keyword evidence="4" id="KW-1185">Reference proteome</keyword>
<evidence type="ECO:0000259" key="1">
    <source>
        <dbReference type="Pfam" id="PF00501"/>
    </source>
</evidence>
<dbReference type="PANTHER" id="PTHR42814">
    <property type="entry name" value="AMP-BINDING DOMAIN-CONTAINING PROTEIN"/>
    <property type="match status" value="1"/>
</dbReference>
<dbReference type="InterPro" id="IPR000873">
    <property type="entry name" value="AMP-dep_synth/lig_dom"/>
</dbReference>
<accession>A0AA88Y1K2</accession>
<dbReference type="InterPro" id="IPR025110">
    <property type="entry name" value="AMP-bd_C"/>
</dbReference>
<dbReference type="PROSITE" id="PS00455">
    <property type="entry name" value="AMP_BINDING"/>
    <property type="match status" value="1"/>
</dbReference>
<sequence length="561" mass="62483">MLPITSSLKRRSYLQSHLRGYGPYCTIPEKLKLLSEQSPNKEAVIFVGESSRVGVTYSDIVSKAERIARKLVKIGIRKNDVVAINDDKSPLWLYCTFGAQMCGARPLHFFFSKKDGSDVMALLRTAKCKVLITQPGDADINVEILNNFVAFNKDEVRSETLPFLERIIFTESPLTLKDCLTLDKILPTGSETLPAIEPEDIAAILCSSGSSGVPKLIPWTHASLVHSSKLYTEAFGFESDSFYSDRSFSWVAGYPRDIINGIARVTNNADFKEKSVEEICDATLKIITTENCQHANLFSSTIRQLLKSGKKIEPIKTIITGGGPISSKDADLLGDFCHSFINLYGSSEIFTITFNKVSKNQDMINYDSGIPFPGTEVKIVNNDGDLAEVGTSGEIYVRSLIGTSGFLDEEQEWHKTNRTSGYWYKTGDAGFVSDNGHLFVTGRLEEAIIIEGAILYPSHFEDILMRNPKIEYVVAFAVPDEILHHIAGLAVKLKDGKDATKEEVQEFFQKERNLVYEDSFFASKFIPKKILFFDAFPLTSSGKIARKNVKNMALQRLTSCE</sequence>
<evidence type="ECO:0000313" key="4">
    <source>
        <dbReference type="Proteomes" id="UP001186944"/>
    </source>
</evidence>
<dbReference type="InterPro" id="IPR045851">
    <property type="entry name" value="AMP-bd_C_sf"/>
</dbReference>